<feature type="compositionally biased region" description="Basic and acidic residues" evidence="1">
    <location>
        <begin position="58"/>
        <end position="72"/>
    </location>
</feature>
<evidence type="ECO:0000313" key="2">
    <source>
        <dbReference type="EMBL" id="CAB4133644.1"/>
    </source>
</evidence>
<reference evidence="2" key="1">
    <citation type="submission" date="2020-04" db="EMBL/GenBank/DDBJ databases">
        <authorList>
            <person name="Chiriac C."/>
            <person name="Salcher M."/>
            <person name="Ghai R."/>
            <person name="Kavagutti S V."/>
        </authorList>
    </citation>
    <scope>NUCLEOTIDE SEQUENCE</scope>
</reference>
<accession>A0A6J5LGD0</accession>
<evidence type="ECO:0000256" key="1">
    <source>
        <dbReference type="SAM" id="MobiDB-lite"/>
    </source>
</evidence>
<name>A0A6J5LGD0_9CAUD</name>
<sequence>MIKNYRGYAYFDNNPEIVKIFDDLEAFRNFCRMEMAPFNEGDLYNRSSWVWRNYEKSLRPKSDSGDRSERKPYQGKNPRYSR</sequence>
<feature type="region of interest" description="Disordered" evidence="1">
    <location>
        <begin position="58"/>
        <end position="82"/>
    </location>
</feature>
<gene>
    <name evidence="2" type="ORF">UFOVP257_366</name>
</gene>
<dbReference type="EMBL" id="LR796274">
    <property type="protein sequence ID" value="CAB4133644.1"/>
    <property type="molecule type" value="Genomic_DNA"/>
</dbReference>
<proteinExistence type="predicted"/>
<organism evidence="2">
    <name type="scientific">uncultured Caudovirales phage</name>
    <dbReference type="NCBI Taxonomy" id="2100421"/>
    <lineage>
        <taxon>Viruses</taxon>
        <taxon>Duplodnaviria</taxon>
        <taxon>Heunggongvirae</taxon>
        <taxon>Uroviricota</taxon>
        <taxon>Caudoviricetes</taxon>
        <taxon>Peduoviridae</taxon>
        <taxon>Maltschvirus</taxon>
        <taxon>Maltschvirus maltsch</taxon>
    </lineage>
</organism>
<protein>
    <submittedName>
        <fullName evidence="2">Uncharacterized protein</fullName>
    </submittedName>
</protein>